<gene>
    <name evidence="1" type="ORF">A2561_04850</name>
</gene>
<dbReference type="AlphaFoldDB" id="A0A1G2JM90"/>
<sequence>MIGENPSRDHVDDSEIRILSEEPNNVEVKILDNEKDINAHYDELKREAEAEIEKLFGAEVDDNSENTFVAYIRNANEKINGAEALGREPNLSPKEKQAILIRDKIAKNERERRDKIKALKSKQ</sequence>
<reference evidence="1 2" key="1">
    <citation type="journal article" date="2016" name="Nat. Commun.">
        <title>Thousands of microbial genomes shed light on interconnected biogeochemical processes in an aquifer system.</title>
        <authorList>
            <person name="Anantharaman K."/>
            <person name="Brown C.T."/>
            <person name="Hug L.A."/>
            <person name="Sharon I."/>
            <person name="Castelle C.J."/>
            <person name="Probst A.J."/>
            <person name="Thomas B.C."/>
            <person name="Singh A."/>
            <person name="Wilkins M.J."/>
            <person name="Karaoz U."/>
            <person name="Brodie E.L."/>
            <person name="Williams K.H."/>
            <person name="Hubbard S.S."/>
            <person name="Banfield J.F."/>
        </authorList>
    </citation>
    <scope>NUCLEOTIDE SEQUENCE [LARGE SCALE GENOMIC DNA]</scope>
</reference>
<organism evidence="1 2">
    <name type="scientific">Candidatus Staskawiczbacteria bacterium RIFOXYD1_FULL_32_13</name>
    <dbReference type="NCBI Taxonomy" id="1802234"/>
    <lineage>
        <taxon>Bacteria</taxon>
        <taxon>Candidatus Staskawicziibacteriota</taxon>
    </lineage>
</organism>
<evidence type="ECO:0000313" key="2">
    <source>
        <dbReference type="Proteomes" id="UP000178935"/>
    </source>
</evidence>
<comment type="caution">
    <text evidence="1">The sequence shown here is derived from an EMBL/GenBank/DDBJ whole genome shotgun (WGS) entry which is preliminary data.</text>
</comment>
<evidence type="ECO:0000313" key="1">
    <source>
        <dbReference type="EMBL" id="OGZ88255.1"/>
    </source>
</evidence>
<dbReference type="Proteomes" id="UP000178935">
    <property type="component" value="Unassembled WGS sequence"/>
</dbReference>
<name>A0A1G2JM90_9BACT</name>
<proteinExistence type="predicted"/>
<accession>A0A1G2JM90</accession>
<dbReference type="EMBL" id="MHPU01000027">
    <property type="protein sequence ID" value="OGZ88255.1"/>
    <property type="molecule type" value="Genomic_DNA"/>
</dbReference>
<protein>
    <submittedName>
        <fullName evidence="1">Uncharacterized protein</fullName>
    </submittedName>
</protein>